<feature type="non-terminal residue" evidence="1">
    <location>
        <position position="1"/>
    </location>
</feature>
<evidence type="ECO:0008006" key="2">
    <source>
        <dbReference type="Google" id="ProtNLM"/>
    </source>
</evidence>
<accession>A0A5J4PKP2</accession>
<dbReference type="EMBL" id="SNRY01007956">
    <property type="protein sequence ID" value="KAA6309421.1"/>
    <property type="molecule type" value="Genomic_DNA"/>
</dbReference>
<protein>
    <recommendedName>
        <fullName evidence="2">Preprotein translocase subunit YajC</fullName>
    </recommendedName>
</protein>
<dbReference type="InterPro" id="IPR003849">
    <property type="entry name" value="Preprotein_translocase_YajC"/>
</dbReference>
<sequence length="41" mass="4407">IHGKIKEIKDNCVILEIAANVKITVERSSVFAAASDVPAQK</sequence>
<dbReference type="AlphaFoldDB" id="A0A5J4PKP2"/>
<comment type="caution">
    <text evidence="1">The sequence shown here is derived from an EMBL/GenBank/DDBJ whole genome shotgun (WGS) entry which is preliminary data.</text>
</comment>
<name>A0A5J4PKP2_9ZZZZ</name>
<dbReference type="Pfam" id="PF02699">
    <property type="entry name" value="YajC"/>
    <property type="match status" value="1"/>
</dbReference>
<gene>
    <name evidence="1" type="ORF">EZS27_039084</name>
</gene>
<evidence type="ECO:0000313" key="1">
    <source>
        <dbReference type="EMBL" id="KAA6309421.1"/>
    </source>
</evidence>
<proteinExistence type="predicted"/>
<organism evidence="1">
    <name type="scientific">termite gut metagenome</name>
    <dbReference type="NCBI Taxonomy" id="433724"/>
    <lineage>
        <taxon>unclassified sequences</taxon>
        <taxon>metagenomes</taxon>
        <taxon>organismal metagenomes</taxon>
    </lineage>
</organism>
<reference evidence="1" key="1">
    <citation type="submission" date="2019-03" db="EMBL/GenBank/DDBJ databases">
        <title>Single cell metagenomics reveals metabolic interactions within the superorganism composed of flagellate Streblomastix strix and complex community of Bacteroidetes bacteria on its surface.</title>
        <authorList>
            <person name="Treitli S.C."/>
            <person name="Kolisko M."/>
            <person name="Husnik F."/>
            <person name="Keeling P."/>
            <person name="Hampl V."/>
        </authorList>
    </citation>
    <scope>NUCLEOTIDE SEQUENCE</scope>
    <source>
        <strain evidence="1">STM</strain>
    </source>
</reference>